<protein>
    <submittedName>
        <fullName evidence="1">Uncharacterized protein</fullName>
    </submittedName>
</protein>
<evidence type="ECO:0000313" key="1">
    <source>
        <dbReference type="EMBL" id="AUW47534.1"/>
    </source>
</evidence>
<evidence type="ECO:0000313" key="2">
    <source>
        <dbReference type="Proteomes" id="UP000238523"/>
    </source>
</evidence>
<accession>A0A2K9ZH22</accession>
<proteinExistence type="predicted"/>
<organism evidence="1 2">
    <name type="scientific">Rhizobium leguminosarum</name>
    <dbReference type="NCBI Taxonomy" id="384"/>
    <lineage>
        <taxon>Bacteria</taxon>
        <taxon>Pseudomonadati</taxon>
        <taxon>Pseudomonadota</taxon>
        <taxon>Alphaproteobacteria</taxon>
        <taxon>Hyphomicrobiales</taxon>
        <taxon>Rhizobiaceae</taxon>
        <taxon>Rhizobium/Agrobacterium group</taxon>
        <taxon>Rhizobium</taxon>
    </lineage>
</organism>
<name>A0A2K9ZH22_RHILE</name>
<keyword evidence="1" id="KW-0614">Plasmid</keyword>
<sequence>MADVVTDQIKAGLGELPGCLLLSLAENVAVPA</sequence>
<dbReference type="EMBL" id="CP025015">
    <property type="protein sequence ID" value="AUW47534.1"/>
    <property type="molecule type" value="Genomic_DNA"/>
</dbReference>
<geneLocation type="plasmid" evidence="2">
    <name>prln3</name>
</geneLocation>
<gene>
    <name evidence="1" type="ORF">CUJ84_pRLN3000414</name>
</gene>
<dbReference type="AlphaFoldDB" id="A0A2K9ZH22"/>
<reference evidence="1 2" key="1">
    <citation type="submission" date="2017-11" db="EMBL/GenBank/DDBJ databases">
        <title>Complete genome of Rhizobium leguminosarum Norway, an ineffective micro-symbiont.</title>
        <authorList>
            <person name="Hoffrichter A."/>
            <person name="Liang J."/>
            <person name="Brachmann A."/>
            <person name="Marin M."/>
        </authorList>
    </citation>
    <scope>NUCLEOTIDE SEQUENCE [LARGE SCALE GENOMIC DNA]</scope>
    <source>
        <strain evidence="1 2">Norway</strain>
        <plasmid evidence="2">Plasmid prln3</plasmid>
    </source>
</reference>
<dbReference type="Proteomes" id="UP000238523">
    <property type="component" value="Plasmid pRLN3"/>
</dbReference>